<feature type="region of interest" description="Disordered" evidence="1">
    <location>
        <begin position="1"/>
        <end position="20"/>
    </location>
</feature>
<evidence type="ECO:0000256" key="1">
    <source>
        <dbReference type="SAM" id="MobiDB-lite"/>
    </source>
</evidence>
<gene>
    <name evidence="2" type="ORF">AVEN_202139_1</name>
</gene>
<protein>
    <submittedName>
        <fullName evidence="2">Uncharacterized protein</fullName>
    </submittedName>
</protein>
<dbReference type="AlphaFoldDB" id="A0A4Y2E3J7"/>
<sequence>MGIASFRTSSEDRKKKGKKNKKRALFLLEQISIGVRKTKSGELDRKGLRQVVAPRTQCWLVYSPRMTCTRAVLFLRKNQSAIPVLCSTRANPMSCALKRRHDRESAYPVYSSSSESGIVFSKVS</sequence>
<accession>A0A4Y2E3J7</accession>
<dbReference type="EMBL" id="BGPR01000488">
    <property type="protein sequence ID" value="GBM22869.1"/>
    <property type="molecule type" value="Genomic_DNA"/>
</dbReference>
<evidence type="ECO:0000313" key="3">
    <source>
        <dbReference type="Proteomes" id="UP000499080"/>
    </source>
</evidence>
<name>A0A4Y2E3J7_ARAVE</name>
<proteinExistence type="predicted"/>
<reference evidence="2 3" key="1">
    <citation type="journal article" date="2019" name="Sci. Rep.">
        <title>Orb-weaving spider Araneus ventricosus genome elucidates the spidroin gene catalogue.</title>
        <authorList>
            <person name="Kono N."/>
            <person name="Nakamura H."/>
            <person name="Ohtoshi R."/>
            <person name="Moran D.A.P."/>
            <person name="Shinohara A."/>
            <person name="Yoshida Y."/>
            <person name="Fujiwara M."/>
            <person name="Mori M."/>
            <person name="Tomita M."/>
            <person name="Arakawa K."/>
        </authorList>
    </citation>
    <scope>NUCLEOTIDE SEQUENCE [LARGE SCALE GENOMIC DNA]</scope>
</reference>
<evidence type="ECO:0000313" key="2">
    <source>
        <dbReference type="EMBL" id="GBM22869.1"/>
    </source>
</evidence>
<dbReference type="Proteomes" id="UP000499080">
    <property type="component" value="Unassembled WGS sequence"/>
</dbReference>
<comment type="caution">
    <text evidence="2">The sequence shown here is derived from an EMBL/GenBank/DDBJ whole genome shotgun (WGS) entry which is preliminary data.</text>
</comment>
<keyword evidence="3" id="KW-1185">Reference proteome</keyword>
<organism evidence="2 3">
    <name type="scientific">Araneus ventricosus</name>
    <name type="common">Orbweaver spider</name>
    <name type="synonym">Epeira ventricosa</name>
    <dbReference type="NCBI Taxonomy" id="182803"/>
    <lineage>
        <taxon>Eukaryota</taxon>
        <taxon>Metazoa</taxon>
        <taxon>Ecdysozoa</taxon>
        <taxon>Arthropoda</taxon>
        <taxon>Chelicerata</taxon>
        <taxon>Arachnida</taxon>
        <taxon>Araneae</taxon>
        <taxon>Araneomorphae</taxon>
        <taxon>Entelegynae</taxon>
        <taxon>Araneoidea</taxon>
        <taxon>Araneidae</taxon>
        <taxon>Araneus</taxon>
    </lineage>
</organism>